<name>A0ABQ8S7H9_PERAM</name>
<dbReference type="Pfam" id="PF16752">
    <property type="entry name" value="TBCC_N"/>
    <property type="match status" value="1"/>
</dbReference>
<dbReference type="SMART" id="SM00673">
    <property type="entry name" value="CARP"/>
    <property type="match status" value="2"/>
</dbReference>
<keyword evidence="5" id="KW-0143">Chaperone</keyword>
<reference evidence="9 10" key="1">
    <citation type="journal article" date="2022" name="Allergy">
        <title>Genome assembly and annotation of Periplaneta americana reveal a comprehensive cockroach allergen profile.</title>
        <authorList>
            <person name="Wang L."/>
            <person name="Xiong Q."/>
            <person name="Saelim N."/>
            <person name="Wang L."/>
            <person name="Nong W."/>
            <person name="Wan A.T."/>
            <person name="Shi M."/>
            <person name="Liu X."/>
            <person name="Cao Q."/>
            <person name="Hui J.H.L."/>
            <person name="Sookrung N."/>
            <person name="Leung T.F."/>
            <person name="Tungtrongchitr A."/>
            <person name="Tsui S.K.W."/>
        </authorList>
    </citation>
    <scope>NUCLEOTIDE SEQUENCE [LARGE SCALE GENOMIC DNA]</scope>
    <source>
        <strain evidence="9">PWHHKU_190912</strain>
    </source>
</reference>
<dbReference type="InterPro" id="IPR038397">
    <property type="entry name" value="TBCC_N_sf"/>
</dbReference>
<dbReference type="InterPro" id="IPR027684">
    <property type="entry name" value="TBCC"/>
</dbReference>
<dbReference type="InterPro" id="IPR017901">
    <property type="entry name" value="C-CAP_CF_C-like"/>
</dbReference>
<evidence type="ECO:0000313" key="9">
    <source>
        <dbReference type="EMBL" id="KAJ4429815.1"/>
    </source>
</evidence>
<dbReference type="EMBL" id="JAJSOF020000033">
    <property type="protein sequence ID" value="KAJ4429815.1"/>
    <property type="molecule type" value="Genomic_DNA"/>
</dbReference>
<evidence type="ECO:0000256" key="4">
    <source>
        <dbReference type="ARBA" id="ARBA00022990"/>
    </source>
</evidence>
<keyword evidence="4" id="KW-0007">Acetylation</keyword>
<dbReference type="Proteomes" id="UP001148838">
    <property type="component" value="Unassembled WGS sequence"/>
</dbReference>
<dbReference type="InterPro" id="IPR006599">
    <property type="entry name" value="CARP_motif"/>
</dbReference>
<accession>A0ABQ8S7H9</accession>
<dbReference type="Gene3D" id="1.20.58.1250">
    <property type="entry name" value="Tubulin Binding Cofactor C, N-terminal domain"/>
    <property type="match status" value="1"/>
</dbReference>
<protein>
    <recommendedName>
        <fullName evidence="8">C-CAP/cofactor C-like domain-containing protein</fullName>
    </recommendedName>
</protein>
<evidence type="ECO:0000256" key="5">
    <source>
        <dbReference type="ARBA" id="ARBA00023186"/>
    </source>
</evidence>
<comment type="similarity">
    <text evidence="2">Belongs to the TBCC family.</text>
</comment>
<comment type="subcellular location">
    <subcellularLocation>
        <location evidence="1">Cytoplasm</location>
    </subcellularLocation>
</comment>
<evidence type="ECO:0000259" key="8">
    <source>
        <dbReference type="PROSITE" id="PS51329"/>
    </source>
</evidence>
<proteinExistence type="inferred from homology"/>
<comment type="caution">
    <text evidence="9">The sequence shown here is derived from an EMBL/GenBank/DDBJ whole genome shotgun (WGS) entry which is preliminary data.</text>
</comment>
<dbReference type="Pfam" id="PF07986">
    <property type="entry name" value="TBCC"/>
    <property type="match status" value="1"/>
</dbReference>
<dbReference type="InterPro" id="IPR031925">
    <property type="entry name" value="TBCC_N"/>
</dbReference>
<feature type="region of interest" description="Disordered" evidence="7">
    <location>
        <begin position="16"/>
        <end position="42"/>
    </location>
</feature>
<dbReference type="PROSITE" id="PS51329">
    <property type="entry name" value="C_CAP_COFACTOR_C"/>
    <property type="match status" value="1"/>
</dbReference>
<evidence type="ECO:0000313" key="10">
    <source>
        <dbReference type="Proteomes" id="UP001148838"/>
    </source>
</evidence>
<comment type="subunit">
    <text evidence="6">Supercomplex made of cofactors A to E. Cofactors A and D function by capturing and stabilizing tubulin in a quasi-native conformation. Cofactor E binds to the cofactor D-tubulin complex; interaction with cofactor C then causes the release of tubulin polypeptides that are committed to the native state.</text>
</comment>
<dbReference type="InterPro" id="IPR012945">
    <property type="entry name" value="Tubulin-bd_cofactor_C_dom"/>
</dbReference>
<dbReference type="Gene3D" id="2.160.20.70">
    <property type="match status" value="1"/>
</dbReference>
<feature type="compositionally biased region" description="Basic and acidic residues" evidence="7">
    <location>
        <begin position="16"/>
        <end position="37"/>
    </location>
</feature>
<evidence type="ECO:0000256" key="7">
    <source>
        <dbReference type="SAM" id="MobiDB-lite"/>
    </source>
</evidence>
<sequence>MDKLTVEESRELVTGRLLRRETERQQELERKREKKEQSTSSTEQVSYFIDTFADKRREIEESLNAADLGEVDKNQLPSHFDKINKDIQSLQRFISASTLYLRVYDIRKAQEAIQSLQQRNQELEEKLLPKKKFGFKIRKGISTTKKESFLQKIEDTVDSTSLSKVPFNKILCGYAENSCGFSGRTGETLSLSCDTICKKDVILSNLVGCTIKLTGPPGTLHITSLRNCRVMCGPVATSVFIDDCEDCILVLACQQLRIHNTKHCDFYLHVTSRAIIEDSTQVGFAPYNWKYENMEQHFKIAGLDVNRNNWDLVDDFNWLASDKPSPNWHILKADEKKDWV</sequence>
<evidence type="ECO:0000256" key="6">
    <source>
        <dbReference type="ARBA" id="ARBA00026055"/>
    </source>
</evidence>
<organism evidence="9 10">
    <name type="scientific">Periplaneta americana</name>
    <name type="common">American cockroach</name>
    <name type="synonym">Blatta americana</name>
    <dbReference type="NCBI Taxonomy" id="6978"/>
    <lineage>
        <taxon>Eukaryota</taxon>
        <taxon>Metazoa</taxon>
        <taxon>Ecdysozoa</taxon>
        <taxon>Arthropoda</taxon>
        <taxon>Hexapoda</taxon>
        <taxon>Insecta</taxon>
        <taxon>Pterygota</taxon>
        <taxon>Neoptera</taxon>
        <taxon>Polyneoptera</taxon>
        <taxon>Dictyoptera</taxon>
        <taxon>Blattodea</taxon>
        <taxon>Blattoidea</taxon>
        <taxon>Blattidae</taxon>
        <taxon>Blattinae</taxon>
        <taxon>Periplaneta</taxon>
    </lineage>
</organism>
<dbReference type="PANTHER" id="PTHR15139:SF0">
    <property type="entry name" value="TUBULIN-SPECIFIC CHAPERONE C"/>
    <property type="match status" value="1"/>
</dbReference>
<dbReference type="InterPro" id="IPR016098">
    <property type="entry name" value="CAP/MinC_C"/>
</dbReference>
<keyword evidence="3" id="KW-0963">Cytoplasm</keyword>
<keyword evidence="10" id="KW-1185">Reference proteome</keyword>
<evidence type="ECO:0000256" key="3">
    <source>
        <dbReference type="ARBA" id="ARBA00022490"/>
    </source>
</evidence>
<evidence type="ECO:0000256" key="2">
    <source>
        <dbReference type="ARBA" id="ARBA00008848"/>
    </source>
</evidence>
<feature type="domain" description="C-CAP/cofactor C-like" evidence="8">
    <location>
        <begin position="143"/>
        <end position="318"/>
    </location>
</feature>
<dbReference type="PANTHER" id="PTHR15139">
    <property type="entry name" value="TUBULIN FOLDING COFACTOR C"/>
    <property type="match status" value="1"/>
</dbReference>
<evidence type="ECO:0000256" key="1">
    <source>
        <dbReference type="ARBA" id="ARBA00004496"/>
    </source>
</evidence>
<gene>
    <name evidence="9" type="ORF">ANN_22019</name>
</gene>